<accession>A0ABQ8S3C3</accession>
<keyword evidence="3" id="KW-1185">Reference proteome</keyword>
<evidence type="ECO:0000313" key="3">
    <source>
        <dbReference type="Proteomes" id="UP001148838"/>
    </source>
</evidence>
<feature type="region of interest" description="Disordered" evidence="1">
    <location>
        <begin position="373"/>
        <end position="405"/>
    </location>
</feature>
<evidence type="ECO:0008006" key="4">
    <source>
        <dbReference type="Google" id="ProtNLM"/>
    </source>
</evidence>
<dbReference type="EMBL" id="JAJSOF020000037">
    <property type="protein sequence ID" value="KAJ4428514.1"/>
    <property type="molecule type" value="Genomic_DNA"/>
</dbReference>
<name>A0ABQ8S3C3_PERAM</name>
<gene>
    <name evidence="2" type="ORF">ANN_24556</name>
</gene>
<evidence type="ECO:0000313" key="2">
    <source>
        <dbReference type="EMBL" id="KAJ4428514.1"/>
    </source>
</evidence>
<proteinExistence type="predicted"/>
<comment type="caution">
    <text evidence="2">The sequence shown here is derived from an EMBL/GenBank/DDBJ whole genome shotgun (WGS) entry which is preliminary data.</text>
</comment>
<dbReference type="Proteomes" id="UP001148838">
    <property type="component" value="Unassembled WGS sequence"/>
</dbReference>
<evidence type="ECO:0000256" key="1">
    <source>
        <dbReference type="SAM" id="MobiDB-lite"/>
    </source>
</evidence>
<organism evidence="2 3">
    <name type="scientific">Periplaneta americana</name>
    <name type="common">American cockroach</name>
    <name type="synonym">Blatta americana</name>
    <dbReference type="NCBI Taxonomy" id="6978"/>
    <lineage>
        <taxon>Eukaryota</taxon>
        <taxon>Metazoa</taxon>
        <taxon>Ecdysozoa</taxon>
        <taxon>Arthropoda</taxon>
        <taxon>Hexapoda</taxon>
        <taxon>Insecta</taxon>
        <taxon>Pterygota</taxon>
        <taxon>Neoptera</taxon>
        <taxon>Polyneoptera</taxon>
        <taxon>Dictyoptera</taxon>
        <taxon>Blattodea</taxon>
        <taxon>Blattoidea</taxon>
        <taxon>Blattidae</taxon>
        <taxon>Blattinae</taxon>
        <taxon>Periplaneta</taxon>
    </lineage>
</organism>
<protein>
    <recommendedName>
        <fullName evidence="4">DDE Tnp4 domain-containing protein</fullName>
    </recommendedName>
</protein>
<feature type="compositionally biased region" description="Polar residues" evidence="1">
    <location>
        <begin position="382"/>
        <end position="403"/>
    </location>
</feature>
<reference evidence="2 3" key="1">
    <citation type="journal article" date="2022" name="Allergy">
        <title>Genome assembly and annotation of Periplaneta americana reveal a comprehensive cockroach allergen profile.</title>
        <authorList>
            <person name="Wang L."/>
            <person name="Xiong Q."/>
            <person name="Saelim N."/>
            <person name="Wang L."/>
            <person name="Nong W."/>
            <person name="Wan A.T."/>
            <person name="Shi M."/>
            <person name="Liu X."/>
            <person name="Cao Q."/>
            <person name="Hui J.H.L."/>
            <person name="Sookrung N."/>
            <person name="Leung T.F."/>
            <person name="Tungtrongchitr A."/>
            <person name="Tsui S.K.W."/>
        </authorList>
    </citation>
    <scope>NUCLEOTIDE SEQUENCE [LARGE SCALE GENOMIC DNA]</scope>
    <source>
        <strain evidence="2">PWHHKU_190912</strain>
    </source>
</reference>
<sequence>MRCCYENMNDSECYRISFSQLTQTILARLLEVSSRSSAKIGASDYTCRFPGLIRRRTLCTSVRVLETTEARDEEDGSVDNDDVCFCMFLLVNVGYVRRIRDVRCRRKTYLPRLDIFRKYEVHNISQASVRCIITNVSVAITGLALRYVRFPREEKRITLRESLTTSQDSLQVIGAIDGTHIPITNVGGELSQIYINRKGWYSLLNVQLRSWPQLSSSISPSNKLVTLITLCSMQQHKYNNERGVLTTLHQTPENDWDRRISSSYKLLGSCKEMNLAYQKAMKSTNIRSEFSKMGVYPFHPSSLTDEALIASKLKDMPTLGSQQTQGDLPEERVCSAKRRQTVTDLLKTPTYDPKKKRTVNRKIDVRVMCLALPTKPPADASPQKSTKSSQGKPSTSRASSNDKNWVCGVCNGSYNADF</sequence>